<dbReference type="AlphaFoldDB" id="A0A5C1Q9I9"/>
<reference evidence="1 2" key="1">
    <citation type="submission" date="2019-02" db="EMBL/GenBank/DDBJ databases">
        <authorList>
            <person name="Fomenkov A."/>
            <person name="Dubinina G."/>
            <person name="Grabovich M."/>
            <person name="Vincze T."/>
            <person name="Roberts R.J."/>
        </authorList>
    </citation>
    <scope>NUCLEOTIDE SEQUENCE [LARGE SCALE GENOMIC DNA]</scope>
    <source>
        <strain evidence="1 2">P</strain>
    </source>
</reference>
<proteinExistence type="predicted"/>
<dbReference type="RefSeq" id="WP_149567958.1">
    <property type="nucleotide sequence ID" value="NZ_CP035807.1"/>
</dbReference>
<evidence type="ECO:0000313" key="1">
    <source>
        <dbReference type="EMBL" id="QEN04715.1"/>
    </source>
</evidence>
<keyword evidence="2" id="KW-1185">Reference proteome</keyword>
<name>A0A5C1Q9I9_9SPIO</name>
<sequence>MFSYQLDFKINEGNMNSFLIGTKTLFEKIYQLAKMLGSVIDVEILIEHKLIEIESSKISYQLDIDIKYPIQNALGSNINKHQIDDWISKGFQILLSYNSVDECISSLNSLVEKLKLYNYLLYVKIPEKKLKRSLEDMEKLSILLFNDLVFYEM</sequence>
<dbReference type="KEGG" id="sper:EW093_08340"/>
<evidence type="ECO:0000313" key="2">
    <source>
        <dbReference type="Proteomes" id="UP000323824"/>
    </source>
</evidence>
<dbReference type="EMBL" id="CP035807">
    <property type="protein sequence ID" value="QEN04715.1"/>
    <property type="molecule type" value="Genomic_DNA"/>
</dbReference>
<gene>
    <name evidence="1" type="ORF">EW093_08340</name>
</gene>
<reference evidence="1 2" key="2">
    <citation type="submission" date="2019-09" db="EMBL/GenBank/DDBJ databases">
        <title>Complete Genome Sequence and Methylome Analysis of free living Spirochaetas.</title>
        <authorList>
            <person name="Leshcheva N."/>
            <person name="Mikheeva N."/>
        </authorList>
    </citation>
    <scope>NUCLEOTIDE SEQUENCE [LARGE SCALE GENOMIC DNA]</scope>
    <source>
        <strain evidence="1 2">P</strain>
    </source>
</reference>
<protein>
    <submittedName>
        <fullName evidence="1">Uncharacterized protein</fullName>
    </submittedName>
</protein>
<organism evidence="1 2">
    <name type="scientific">Thiospirochaeta perfilievii</name>
    <dbReference type="NCBI Taxonomy" id="252967"/>
    <lineage>
        <taxon>Bacteria</taxon>
        <taxon>Pseudomonadati</taxon>
        <taxon>Spirochaetota</taxon>
        <taxon>Spirochaetia</taxon>
        <taxon>Spirochaetales</taxon>
        <taxon>Spirochaetaceae</taxon>
        <taxon>Thiospirochaeta</taxon>
    </lineage>
</organism>
<dbReference type="Proteomes" id="UP000323824">
    <property type="component" value="Chromosome"/>
</dbReference>
<accession>A0A5C1Q9I9</accession>